<gene>
    <name evidence="6" type="ORF">SK128_018587</name>
</gene>
<comment type="caution">
    <text evidence="6">The sequence shown here is derived from an EMBL/GenBank/DDBJ whole genome shotgun (WGS) entry which is preliminary data.</text>
</comment>
<dbReference type="GO" id="GO:0005385">
    <property type="term" value="F:zinc ion transmembrane transporter activity"/>
    <property type="evidence" value="ECO:0007669"/>
    <property type="project" value="TreeGrafter"/>
</dbReference>
<keyword evidence="2 5" id="KW-0812">Transmembrane</keyword>
<keyword evidence="4 5" id="KW-0472">Membrane</keyword>
<dbReference type="Proteomes" id="UP001381693">
    <property type="component" value="Unassembled WGS sequence"/>
</dbReference>
<dbReference type="PANTHER" id="PTHR11040">
    <property type="entry name" value="ZINC/IRON TRANSPORTER"/>
    <property type="match status" value="1"/>
</dbReference>
<dbReference type="PANTHER" id="PTHR11040:SF140">
    <property type="entry name" value="ZRT (ZRT), IRT- (IRT-) LIKE PROTEIN TRANSPORTER"/>
    <property type="match status" value="1"/>
</dbReference>
<feature type="transmembrane region" description="Helical" evidence="5">
    <location>
        <begin position="6"/>
        <end position="27"/>
    </location>
</feature>
<dbReference type="GO" id="GO:0005886">
    <property type="term" value="C:plasma membrane"/>
    <property type="evidence" value="ECO:0007669"/>
    <property type="project" value="TreeGrafter"/>
</dbReference>
<feature type="transmembrane region" description="Helical" evidence="5">
    <location>
        <begin position="89"/>
        <end position="111"/>
    </location>
</feature>
<evidence type="ECO:0000256" key="4">
    <source>
        <dbReference type="ARBA" id="ARBA00023136"/>
    </source>
</evidence>
<organism evidence="6 7">
    <name type="scientific">Halocaridina rubra</name>
    <name type="common">Hawaiian red shrimp</name>
    <dbReference type="NCBI Taxonomy" id="373956"/>
    <lineage>
        <taxon>Eukaryota</taxon>
        <taxon>Metazoa</taxon>
        <taxon>Ecdysozoa</taxon>
        <taxon>Arthropoda</taxon>
        <taxon>Crustacea</taxon>
        <taxon>Multicrustacea</taxon>
        <taxon>Malacostraca</taxon>
        <taxon>Eumalacostraca</taxon>
        <taxon>Eucarida</taxon>
        <taxon>Decapoda</taxon>
        <taxon>Pleocyemata</taxon>
        <taxon>Caridea</taxon>
        <taxon>Atyoidea</taxon>
        <taxon>Atyidae</taxon>
        <taxon>Halocaridina</taxon>
    </lineage>
</organism>
<reference evidence="6 7" key="1">
    <citation type="submission" date="2023-11" db="EMBL/GenBank/DDBJ databases">
        <title>Halocaridina rubra genome assembly.</title>
        <authorList>
            <person name="Smith C."/>
        </authorList>
    </citation>
    <scope>NUCLEOTIDE SEQUENCE [LARGE SCALE GENOMIC DNA]</scope>
    <source>
        <strain evidence="6">EP-1</strain>
        <tissue evidence="6">Whole</tissue>
    </source>
</reference>
<dbReference type="EMBL" id="JAXCGZ010020790">
    <property type="protein sequence ID" value="KAK7065419.1"/>
    <property type="molecule type" value="Genomic_DNA"/>
</dbReference>
<keyword evidence="3 5" id="KW-1133">Transmembrane helix</keyword>
<feature type="transmembrane region" description="Helical" evidence="5">
    <location>
        <begin position="48"/>
        <end position="69"/>
    </location>
</feature>
<protein>
    <submittedName>
        <fullName evidence="6">Uncharacterized protein</fullName>
    </submittedName>
</protein>
<proteinExistence type="predicted"/>
<comment type="subcellular location">
    <subcellularLocation>
        <location evidence="1">Membrane</location>
        <topology evidence="1">Multi-pass membrane protein</topology>
    </subcellularLocation>
</comment>
<dbReference type="AlphaFoldDB" id="A0AAN8WSB6"/>
<dbReference type="InterPro" id="IPR003689">
    <property type="entry name" value="ZIP"/>
</dbReference>
<accession>A0AAN8WSB6</accession>
<name>A0AAN8WSB6_HALRR</name>
<keyword evidence="7" id="KW-1185">Reference proteome</keyword>
<evidence type="ECO:0000256" key="3">
    <source>
        <dbReference type="ARBA" id="ARBA00022989"/>
    </source>
</evidence>
<dbReference type="Pfam" id="PF02535">
    <property type="entry name" value="Zip"/>
    <property type="match status" value="1"/>
</dbReference>
<sequence length="125" mass="14314">MWDIMNIKGIILVVMFFITLTCCMIPVCFVRHIRETHDSGRRSKYQALLSLMSCSAGGVFMGTCIMDLFPDVQEQLDLLFDQSFQTNSFPVAEFIVVFGFLLVLTMEQIVLDYKETNLLTRLVSL</sequence>
<evidence type="ECO:0000256" key="1">
    <source>
        <dbReference type="ARBA" id="ARBA00004141"/>
    </source>
</evidence>
<evidence type="ECO:0000313" key="7">
    <source>
        <dbReference type="Proteomes" id="UP001381693"/>
    </source>
</evidence>
<evidence type="ECO:0000256" key="2">
    <source>
        <dbReference type="ARBA" id="ARBA00022692"/>
    </source>
</evidence>
<evidence type="ECO:0000313" key="6">
    <source>
        <dbReference type="EMBL" id="KAK7065419.1"/>
    </source>
</evidence>
<evidence type="ECO:0000256" key="5">
    <source>
        <dbReference type="SAM" id="Phobius"/>
    </source>
</evidence>